<dbReference type="Pfam" id="PF18962">
    <property type="entry name" value="Por_Secre_tail"/>
    <property type="match status" value="1"/>
</dbReference>
<dbReference type="RefSeq" id="WP_196080711.1">
    <property type="nucleotide sequence ID" value="NZ_JADPVI010000004.1"/>
</dbReference>
<accession>A0ABS0FF15</accession>
<comment type="caution">
    <text evidence="4">The sequence shown here is derived from an EMBL/GenBank/DDBJ whole genome shotgun (WGS) entry which is preliminary data.</text>
</comment>
<feature type="chain" id="PRO_5046737183" evidence="2">
    <location>
        <begin position="19"/>
        <end position="465"/>
    </location>
</feature>
<dbReference type="EMBL" id="JADPVI010000004">
    <property type="protein sequence ID" value="MBF8458279.1"/>
    <property type="molecule type" value="Genomic_DNA"/>
</dbReference>
<organism evidence="4 5">
    <name type="scientific">Kaistella gelatinilytica</name>
    <dbReference type="NCBI Taxonomy" id="2787636"/>
    <lineage>
        <taxon>Bacteria</taxon>
        <taxon>Pseudomonadati</taxon>
        <taxon>Bacteroidota</taxon>
        <taxon>Flavobacteriia</taxon>
        <taxon>Flavobacteriales</taxon>
        <taxon>Weeksellaceae</taxon>
        <taxon>Chryseobacterium group</taxon>
        <taxon>Kaistella</taxon>
    </lineage>
</organism>
<sequence length="465" mass="50256">MKKITLFLLTICSILMFAQKDGTDNKMPTPMTVTKNIQKLPTKIFKTSREYSNDFALLNNLDPRVYGQVPFINSIRSQKFDAANATYDCTAADDFTVPAGQIWEIKNIAADGYILTAKNPDSYNVIIYANSGANLPGNIIRQENIQPSAGTQSPNLSLGTSLLLNPGRYWISVQAVADLPGDWFWQTYADSSTLGSPFVWINPGNGFGTTCAANWGVGSVCSPGSAKDLSFTLNGNILSSCKTFTDKIVSTDPTQTPRVTRDGNPSVCGTTKVYPGNIGSGNYHYKKYTIQNTAASAQCVNIIITNPEANQMFVVAYSGTFNPANLSQNYLADIGSSPFSGSSSNMAFTMPASSTVVLVVSEVVVNTTFINNYTLSVIAGNCGSILKTGEVTSSNVSIYPNPVRTLLYVNGMKMNEAKVYDASGKLIPVKSTENQINVEGLTKGNYLLQMKDKSGNVHQDKFIKN</sequence>
<evidence type="ECO:0000256" key="1">
    <source>
        <dbReference type="ARBA" id="ARBA00022729"/>
    </source>
</evidence>
<feature type="signal peptide" evidence="2">
    <location>
        <begin position="1"/>
        <end position="18"/>
    </location>
</feature>
<name>A0ABS0FF15_9FLAO</name>
<proteinExistence type="predicted"/>
<keyword evidence="1 2" id="KW-0732">Signal</keyword>
<evidence type="ECO:0000256" key="2">
    <source>
        <dbReference type="SAM" id="SignalP"/>
    </source>
</evidence>
<feature type="domain" description="Secretion system C-terminal sorting" evidence="3">
    <location>
        <begin position="398"/>
        <end position="463"/>
    </location>
</feature>
<reference evidence="4 5" key="1">
    <citation type="submission" date="2020-11" db="EMBL/GenBank/DDBJ databases">
        <title>Kaistella gelatinilytica sp. nov., a flavobacterium isolated from Antarctic Soil.</title>
        <authorList>
            <person name="Li J."/>
        </authorList>
    </citation>
    <scope>NUCLEOTIDE SEQUENCE [LARGE SCALE GENOMIC DNA]</scope>
    <source>
        <strain evidence="4 5">G5-32</strain>
    </source>
</reference>
<protein>
    <submittedName>
        <fullName evidence="4">T9SS type A sorting domain-containing protein</fullName>
    </submittedName>
</protein>
<dbReference type="Proteomes" id="UP000660070">
    <property type="component" value="Unassembled WGS sequence"/>
</dbReference>
<dbReference type="InterPro" id="IPR026444">
    <property type="entry name" value="Secre_tail"/>
</dbReference>
<gene>
    <name evidence="4" type="ORF">IV494_13930</name>
</gene>
<evidence type="ECO:0000259" key="3">
    <source>
        <dbReference type="Pfam" id="PF18962"/>
    </source>
</evidence>
<keyword evidence="5" id="KW-1185">Reference proteome</keyword>
<evidence type="ECO:0000313" key="4">
    <source>
        <dbReference type="EMBL" id="MBF8458279.1"/>
    </source>
</evidence>
<evidence type="ECO:0000313" key="5">
    <source>
        <dbReference type="Proteomes" id="UP000660070"/>
    </source>
</evidence>
<dbReference type="NCBIfam" id="TIGR04183">
    <property type="entry name" value="Por_Secre_tail"/>
    <property type="match status" value="1"/>
</dbReference>